<feature type="transmembrane region" description="Helical" evidence="2">
    <location>
        <begin position="267"/>
        <end position="285"/>
    </location>
</feature>
<keyword evidence="2" id="KW-0472">Membrane</keyword>
<comment type="caution">
    <text evidence="3">The sequence shown here is derived from an EMBL/GenBank/DDBJ whole genome shotgun (WGS) entry which is preliminary data.</text>
</comment>
<evidence type="ECO:0000256" key="2">
    <source>
        <dbReference type="SAM" id="Phobius"/>
    </source>
</evidence>
<feature type="transmembrane region" description="Helical" evidence="2">
    <location>
        <begin position="112"/>
        <end position="141"/>
    </location>
</feature>
<name>A0A812Q3R3_9DINO</name>
<protein>
    <recommendedName>
        <fullName evidence="5">Transmembrane protein</fullName>
    </recommendedName>
</protein>
<feature type="transmembrane region" description="Helical" evidence="2">
    <location>
        <begin position="177"/>
        <end position="199"/>
    </location>
</feature>
<keyword evidence="4" id="KW-1185">Reference proteome</keyword>
<keyword evidence="2" id="KW-0812">Transmembrane</keyword>
<dbReference type="AlphaFoldDB" id="A0A812Q3R3"/>
<evidence type="ECO:0008006" key="5">
    <source>
        <dbReference type="Google" id="ProtNLM"/>
    </source>
</evidence>
<gene>
    <name evidence="3" type="ORF">SNAT2548_LOCUS20413</name>
</gene>
<feature type="transmembrane region" description="Helical" evidence="2">
    <location>
        <begin position="211"/>
        <end position="230"/>
    </location>
</feature>
<organism evidence="3 4">
    <name type="scientific">Symbiodinium natans</name>
    <dbReference type="NCBI Taxonomy" id="878477"/>
    <lineage>
        <taxon>Eukaryota</taxon>
        <taxon>Sar</taxon>
        <taxon>Alveolata</taxon>
        <taxon>Dinophyceae</taxon>
        <taxon>Suessiales</taxon>
        <taxon>Symbiodiniaceae</taxon>
        <taxon>Symbiodinium</taxon>
    </lineage>
</organism>
<keyword evidence="2" id="KW-1133">Transmembrane helix</keyword>
<feature type="compositionally biased region" description="Polar residues" evidence="1">
    <location>
        <begin position="389"/>
        <end position="399"/>
    </location>
</feature>
<feature type="transmembrane region" description="Helical" evidence="2">
    <location>
        <begin position="242"/>
        <end position="261"/>
    </location>
</feature>
<feature type="transmembrane region" description="Helical" evidence="2">
    <location>
        <begin position="147"/>
        <end position="165"/>
    </location>
</feature>
<dbReference type="OrthoDB" id="432969at2759"/>
<dbReference type="EMBL" id="CAJNDS010002208">
    <property type="protein sequence ID" value="CAE7373597.1"/>
    <property type="molecule type" value="Genomic_DNA"/>
</dbReference>
<feature type="transmembrane region" description="Helical" evidence="2">
    <location>
        <begin position="58"/>
        <end position="76"/>
    </location>
</feature>
<evidence type="ECO:0000313" key="4">
    <source>
        <dbReference type="Proteomes" id="UP000604046"/>
    </source>
</evidence>
<accession>A0A812Q3R3</accession>
<feature type="region of interest" description="Disordered" evidence="1">
    <location>
        <begin position="346"/>
        <end position="399"/>
    </location>
</feature>
<evidence type="ECO:0000313" key="3">
    <source>
        <dbReference type="EMBL" id="CAE7373597.1"/>
    </source>
</evidence>
<evidence type="ECO:0000256" key="1">
    <source>
        <dbReference type="SAM" id="MobiDB-lite"/>
    </source>
</evidence>
<proteinExistence type="predicted"/>
<dbReference type="Proteomes" id="UP000604046">
    <property type="component" value="Unassembled WGS sequence"/>
</dbReference>
<reference evidence="3" key="1">
    <citation type="submission" date="2021-02" db="EMBL/GenBank/DDBJ databases">
        <authorList>
            <person name="Dougan E. K."/>
            <person name="Rhodes N."/>
            <person name="Thang M."/>
            <person name="Chan C."/>
        </authorList>
    </citation>
    <scope>NUCLEOTIDE SEQUENCE</scope>
</reference>
<sequence>MEKILGFPPGCVVVLFFARARTQVSYALVVALVLHAARQSTNTWFDQLPWFIRVAEKLTFMFGILWWFAGVFLMIIRALRIDQETMGLPLEQRDSVVPKLISLAQSRRSKDVLAFAHQLSCICIFFCIITLCFGIAFLGTSVSSSELAAAVVALCFGVPHAALALQRIAFGGGFELAFRAAAAEAAMLAPQFAVILACADATGPASWWQGALRLVSSALFAAALFLVASLPPRWRSPSVVEISESVLLDVIAFVMILQTFPYLRNDGMMYILMALVVACFLFVSFRESRSVVVEFVEPIMPLLATECAQPPSSNVRDSIRWSAHGMIVVNSLLMFQQMTQHHVAQSRTSATDDQWRPPEDESSDHSPGFGRFEDSDYFGGYAGEEASRMPSQDDLTLRW</sequence>